<feature type="compositionally biased region" description="Basic residues" evidence="2">
    <location>
        <begin position="148"/>
        <end position="161"/>
    </location>
</feature>
<proteinExistence type="predicted"/>
<accession>A0A1X0P3G3</accession>
<evidence type="ECO:0000256" key="1">
    <source>
        <dbReference type="SAM" id="Coils"/>
    </source>
</evidence>
<feature type="compositionally biased region" description="Low complexity" evidence="2">
    <location>
        <begin position="94"/>
        <end position="146"/>
    </location>
</feature>
<feature type="compositionally biased region" description="Low complexity" evidence="2">
    <location>
        <begin position="162"/>
        <end position="188"/>
    </location>
</feature>
<feature type="region of interest" description="Disordered" evidence="2">
    <location>
        <begin position="1"/>
        <end position="259"/>
    </location>
</feature>
<name>A0A1X0P3G3_9TRYP</name>
<comment type="caution">
    <text evidence="3">The sequence shown here is derived from an EMBL/GenBank/DDBJ whole genome shotgun (WGS) entry which is preliminary data.</text>
</comment>
<gene>
    <name evidence="3" type="ORF">TM35_000063960</name>
</gene>
<feature type="compositionally biased region" description="Basic residues" evidence="2">
    <location>
        <begin position="218"/>
        <end position="246"/>
    </location>
</feature>
<evidence type="ECO:0000256" key="2">
    <source>
        <dbReference type="SAM" id="MobiDB-lite"/>
    </source>
</evidence>
<dbReference type="Proteomes" id="UP000192257">
    <property type="component" value="Unassembled WGS sequence"/>
</dbReference>
<dbReference type="GeneID" id="39983213"/>
<dbReference type="EMBL" id="NBCO01000006">
    <property type="protein sequence ID" value="ORC91391.1"/>
    <property type="molecule type" value="Genomic_DNA"/>
</dbReference>
<feature type="coiled-coil region" evidence="1">
    <location>
        <begin position="306"/>
        <end position="466"/>
    </location>
</feature>
<keyword evidence="4" id="KW-1185">Reference proteome</keyword>
<organism evidence="3 4">
    <name type="scientific">Trypanosoma theileri</name>
    <dbReference type="NCBI Taxonomy" id="67003"/>
    <lineage>
        <taxon>Eukaryota</taxon>
        <taxon>Discoba</taxon>
        <taxon>Euglenozoa</taxon>
        <taxon>Kinetoplastea</taxon>
        <taxon>Metakinetoplastina</taxon>
        <taxon>Trypanosomatida</taxon>
        <taxon>Trypanosomatidae</taxon>
        <taxon>Trypanosoma</taxon>
    </lineage>
</organism>
<reference evidence="3 4" key="1">
    <citation type="submission" date="2017-03" db="EMBL/GenBank/DDBJ databases">
        <title>An alternative strategy for trypanosome survival in the mammalian bloodstream revealed through genome and transcriptome analysis of the ubiquitous bovine parasite Trypanosoma (Megatrypanum) theileri.</title>
        <authorList>
            <person name="Kelly S."/>
            <person name="Ivens A."/>
            <person name="Mott A."/>
            <person name="O'Neill E."/>
            <person name="Emms D."/>
            <person name="Macleod O."/>
            <person name="Voorheis P."/>
            <person name="Matthews J."/>
            <person name="Matthews K."/>
            <person name="Carrington M."/>
        </authorList>
    </citation>
    <scope>NUCLEOTIDE SEQUENCE [LARGE SCALE GENOMIC DNA]</scope>
    <source>
        <strain evidence="3">Edinburgh</strain>
    </source>
</reference>
<dbReference type="OrthoDB" id="272581at2759"/>
<feature type="compositionally biased region" description="Low complexity" evidence="2">
    <location>
        <begin position="25"/>
        <end position="37"/>
    </location>
</feature>
<evidence type="ECO:0000313" key="4">
    <source>
        <dbReference type="Proteomes" id="UP000192257"/>
    </source>
</evidence>
<protein>
    <submittedName>
        <fullName evidence="3">Uncharacterized protein</fullName>
    </submittedName>
</protein>
<evidence type="ECO:0000313" key="3">
    <source>
        <dbReference type="EMBL" id="ORC91391.1"/>
    </source>
</evidence>
<feature type="compositionally biased region" description="Basic and acidic residues" evidence="2">
    <location>
        <begin position="12"/>
        <end position="24"/>
    </location>
</feature>
<sequence length="542" mass="59008">MEDGATIGQWNNREKMPSELEDSVKGSVPSPRGSSVGFLTPTPDGTQSANMAVPKRPSDPNKSNSRNSKDKNVQKLPLILNKRDKVNSPPVGPAAPAAPAAATTPTTTTTTTTTTTKTTTNTTVPVAAAAATSTHTAATGGATAAAKPRGKSQSRKPRKVSTSRSSTPGRRGKRPSPASSRPSSSSKSPQKRRASRSASTSRSRGGSRSSSAASSRRVSGRGRPRSGGRKGSAKGRKSLKGRKGTRKGSVSSRRSTKGAGDATALYTLAAAEEAARSVLMEEEEKGRDALLPDYHLLVMHVVRTQVREVNRRQQQLNDAFKALQAHGIQLSSGQDPNAALEAMRAKMQADAQRQMEELRVENATLRGLLEEKKVELEEKVTEAQSLRDKISRRLMRFEVENESLKAEVQAALQTNQLDVDRMKRELAHRLDVATASLRTPKYDTALRSMQELAQSVQEEIQEHHDVLSKLIVSIAAQDTFLRDRSDSMHSNFPTRYRDELRKLDKDHLLNVLDVLSFHDTVVETVGKALYVLQKSEHSTNVF</sequence>
<dbReference type="VEuPathDB" id="TriTrypDB:TM35_000063960"/>
<keyword evidence="1" id="KW-0175">Coiled coil</keyword>
<feature type="compositionally biased region" description="Low complexity" evidence="2">
    <location>
        <begin position="196"/>
        <end position="217"/>
    </location>
</feature>
<dbReference type="AlphaFoldDB" id="A0A1X0P3G3"/>
<dbReference type="RefSeq" id="XP_028885457.1">
    <property type="nucleotide sequence ID" value="XM_029023433.1"/>
</dbReference>